<gene>
    <name evidence="1" type="ORF">DFH01_01560</name>
</gene>
<dbReference type="SUPFAM" id="SSF52141">
    <property type="entry name" value="Uracil-DNA glycosylase-like"/>
    <property type="match status" value="1"/>
</dbReference>
<evidence type="ECO:0008006" key="3">
    <source>
        <dbReference type="Google" id="ProtNLM"/>
    </source>
</evidence>
<organism evidence="1 2">
    <name type="scientific">Falsiroseomonas bella</name>
    <dbReference type="NCBI Taxonomy" id="2184016"/>
    <lineage>
        <taxon>Bacteria</taxon>
        <taxon>Pseudomonadati</taxon>
        <taxon>Pseudomonadota</taxon>
        <taxon>Alphaproteobacteria</taxon>
        <taxon>Acetobacterales</taxon>
        <taxon>Roseomonadaceae</taxon>
        <taxon>Falsiroseomonas</taxon>
    </lineage>
</organism>
<comment type="caution">
    <text evidence="1">The sequence shown here is derived from an EMBL/GenBank/DDBJ whole genome shotgun (WGS) entry which is preliminary data.</text>
</comment>
<dbReference type="RefSeq" id="WP_109868646.1">
    <property type="nucleotide sequence ID" value="NZ_QGNA01000001.1"/>
</dbReference>
<evidence type="ECO:0000313" key="1">
    <source>
        <dbReference type="EMBL" id="PWS38024.1"/>
    </source>
</evidence>
<dbReference type="EMBL" id="QGNA01000001">
    <property type="protein sequence ID" value="PWS38024.1"/>
    <property type="molecule type" value="Genomic_DNA"/>
</dbReference>
<keyword evidence="2" id="KW-1185">Reference proteome</keyword>
<accession>A0A317FG18</accession>
<dbReference type="AlphaFoldDB" id="A0A317FG18"/>
<evidence type="ECO:0000313" key="2">
    <source>
        <dbReference type="Proteomes" id="UP000245765"/>
    </source>
</evidence>
<protein>
    <recommendedName>
        <fullName evidence="3">Uracil-DNA glycosylase</fullName>
    </recommendedName>
</protein>
<reference evidence="2" key="1">
    <citation type="submission" date="2018-05" db="EMBL/GenBank/DDBJ databases">
        <authorList>
            <person name="Du Z."/>
            <person name="Wang X."/>
        </authorList>
    </citation>
    <scope>NUCLEOTIDE SEQUENCE [LARGE SCALE GENOMIC DNA]</scope>
    <source>
        <strain evidence="2">CQN31</strain>
    </source>
</reference>
<dbReference type="InterPro" id="IPR036895">
    <property type="entry name" value="Uracil-DNA_glycosylase-like_sf"/>
</dbReference>
<dbReference type="Proteomes" id="UP000245765">
    <property type="component" value="Unassembled WGS sequence"/>
</dbReference>
<sequence length="225" mass="24256">MDKDGAGLHLRDYETALAAHVNGVFRANPALRDHRAEHPGLTASLGDPFAPVWFLAAAPNLGARGRPKPPLASPDAQWNTTPGDQVFRAALAEAGFKAGGPGAPGGWRCYVTALIKSVEDSPARREGKLAPLLARAETWAAVLRWQLEAAAPRWLVLKGDLAADLFRHLVDRAAVPLPPHVERIESYTYLAGRRQEGAEAMHPDRLAAYRRSLCTIARRAGMAPG</sequence>
<proteinExistence type="predicted"/>
<name>A0A317FG18_9PROT</name>